<gene>
    <name evidence="1" type="ORF">ECRASSUSDP1_LOCUS22491</name>
</gene>
<evidence type="ECO:0000313" key="1">
    <source>
        <dbReference type="EMBL" id="CAI2381046.1"/>
    </source>
</evidence>
<dbReference type="EMBL" id="CAMPGE010023069">
    <property type="protein sequence ID" value="CAI2381046.1"/>
    <property type="molecule type" value="Genomic_DNA"/>
</dbReference>
<evidence type="ECO:0000313" key="2">
    <source>
        <dbReference type="Proteomes" id="UP001295684"/>
    </source>
</evidence>
<proteinExistence type="predicted"/>
<comment type="caution">
    <text evidence="1">The sequence shown here is derived from an EMBL/GenBank/DDBJ whole genome shotgun (WGS) entry which is preliminary data.</text>
</comment>
<accession>A0AAD1XYL9</accession>
<name>A0AAD1XYL9_EUPCR</name>
<reference evidence="1" key="1">
    <citation type="submission" date="2023-07" db="EMBL/GenBank/DDBJ databases">
        <authorList>
            <consortium name="AG Swart"/>
            <person name="Singh M."/>
            <person name="Singh A."/>
            <person name="Seah K."/>
            <person name="Emmerich C."/>
        </authorList>
    </citation>
    <scope>NUCLEOTIDE SEQUENCE</scope>
    <source>
        <strain evidence="1">DP1</strain>
    </source>
</reference>
<dbReference type="Proteomes" id="UP001295684">
    <property type="component" value="Unassembled WGS sequence"/>
</dbReference>
<protein>
    <submittedName>
        <fullName evidence="1">Uncharacterized protein</fullName>
    </submittedName>
</protein>
<organism evidence="1 2">
    <name type="scientific">Euplotes crassus</name>
    <dbReference type="NCBI Taxonomy" id="5936"/>
    <lineage>
        <taxon>Eukaryota</taxon>
        <taxon>Sar</taxon>
        <taxon>Alveolata</taxon>
        <taxon>Ciliophora</taxon>
        <taxon>Intramacronucleata</taxon>
        <taxon>Spirotrichea</taxon>
        <taxon>Hypotrichia</taxon>
        <taxon>Euplotida</taxon>
        <taxon>Euplotidae</taxon>
        <taxon>Moneuplotes</taxon>
    </lineage>
</organism>
<sequence>MIQLWGEEDICHRNFIPDTIKARIISKLVIYSLEALSDEILWPWRNVLYSHFFEFIQRPNTLERLNRRIYVFTDLLSLYVLSQMA</sequence>
<dbReference type="AlphaFoldDB" id="A0AAD1XYL9"/>
<keyword evidence="2" id="KW-1185">Reference proteome</keyword>